<evidence type="ECO:0000313" key="10">
    <source>
        <dbReference type="EMBL" id="GKT27828.1"/>
    </source>
</evidence>
<dbReference type="Proteomes" id="UP001057375">
    <property type="component" value="Unassembled WGS sequence"/>
</dbReference>
<gene>
    <name evidence="10" type="ORF">ADUPG1_000214</name>
</gene>
<comment type="caution">
    <text evidence="10">The sequence shown here is derived from an EMBL/GenBank/DDBJ whole genome shotgun (WGS) entry which is preliminary data.</text>
</comment>
<evidence type="ECO:0000256" key="7">
    <source>
        <dbReference type="ARBA" id="ARBA00023065"/>
    </source>
</evidence>
<feature type="transmembrane region" description="Helical" evidence="9">
    <location>
        <begin position="32"/>
        <end position="49"/>
    </location>
</feature>
<keyword evidence="11" id="KW-1185">Reference proteome</keyword>
<keyword evidence="3" id="KW-0813">Transport</keyword>
<evidence type="ECO:0000256" key="5">
    <source>
        <dbReference type="ARBA" id="ARBA00022781"/>
    </source>
</evidence>
<keyword evidence="7" id="KW-0406">Ion transport</keyword>
<reference evidence="10" key="1">
    <citation type="submission" date="2022-03" db="EMBL/GenBank/DDBJ databases">
        <title>Draft genome sequence of Aduncisulcus paluster, a free-living microaerophilic Fornicata.</title>
        <authorList>
            <person name="Yuyama I."/>
            <person name="Kume K."/>
            <person name="Tamura T."/>
            <person name="Inagaki Y."/>
            <person name="Hashimoto T."/>
        </authorList>
    </citation>
    <scope>NUCLEOTIDE SEQUENCE</scope>
    <source>
        <strain evidence="10">NY0171</strain>
    </source>
</reference>
<name>A0ABQ5K5G0_9EUKA</name>
<evidence type="ECO:0000256" key="3">
    <source>
        <dbReference type="ARBA" id="ARBA00022448"/>
    </source>
</evidence>
<dbReference type="Pfam" id="PF05493">
    <property type="entry name" value="ATP_synt_H"/>
    <property type="match status" value="1"/>
</dbReference>
<dbReference type="InterPro" id="IPR008389">
    <property type="entry name" value="ATPase_V0-cplx_e1/e2_su"/>
</dbReference>
<comment type="subcellular location">
    <subcellularLocation>
        <location evidence="1">Membrane</location>
        <topology evidence="1">Multi-pass membrane protein</topology>
    </subcellularLocation>
</comment>
<accession>A0ABQ5K5G0</accession>
<keyword evidence="8 9" id="KW-0472">Membrane</keyword>
<protein>
    <submittedName>
        <fullName evidence="10">ATPase, V0 complex, subunit e1/e2 like protein</fullName>
    </submittedName>
</protein>
<evidence type="ECO:0000313" key="11">
    <source>
        <dbReference type="Proteomes" id="UP001057375"/>
    </source>
</evidence>
<keyword evidence="4 9" id="KW-0812">Transmembrane</keyword>
<organism evidence="10 11">
    <name type="scientific">Aduncisulcus paluster</name>
    <dbReference type="NCBI Taxonomy" id="2918883"/>
    <lineage>
        <taxon>Eukaryota</taxon>
        <taxon>Metamonada</taxon>
        <taxon>Carpediemonas-like organisms</taxon>
        <taxon>Aduncisulcus</taxon>
    </lineage>
</organism>
<evidence type="ECO:0000256" key="1">
    <source>
        <dbReference type="ARBA" id="ARBA00004141"/>
    </source>
</evidence>
<feature type="transmembrane region" description="Helical" evidence="9">
    <location>
        <begin position="6"/>
        <end position="25"/>
    </location>
</feature>
<dbReference type="EMBL" id="BQXS01000066">
    <property type="protein sequence ID" value="GKT27828.1"/>
    <property type="molecule type" value="Genomic_DNA"/>
</dbReference>
<evidence type="ECO:0000256" key="4">
    <source>
        <dbReference type="ARBA" id="ARBA00022692"/>
    </source>
</evidence>
<evidence type="ECO:0000256" key="2">
    <source>
        <dbReference type="ARBA" id="ARBA00008328"/>
    </source>
</evidence>
<evidence type="ECO:0000256" key="6">
    <source>
        <dbReference type="ARBA" id="ARBA00022989"/>
    </source>
</evidence>
<keyword evidence="6 9" id="KW-1133">Transmembrane helix</keyword>
<comment type="similarity">
    <text evidence="2">Belongs to the V-ATPase e1/e2 subunit family.</text>
</comment>
<keyword evidence="5" id="KW-0375">Hydrogen ion transport</keyword>
<sequence length="69" mass="7684">MDGFWIVSLVLLALAIVVCLVSCFFSRSEGSLIRLLTIGMLISYWIVAFCTYACQKNPIIQPTLTLPTE</sequence>
<evidence type="ECO:0000256" key="9">
    <source>
        <dbReference type="SAM" id="Phobius"/>
    </source>
</evidence>
<evidence type="ECO:0000256" key="8">
    <source>
        <dbReference type="ARBA" id="ARBA00023136"/>
    </source>
</evidence>
<proteinExistence type="inferred from homology"/>